<name>I0V1T3_9PSEU</name>
<feature type="transmembrane region" description="Helical" evidence="1">
    <location>
        <begin position="50"/>
        <end position="72"/>
    </location>
</feature>
<reference evidence="2 3" key="1">
    <citation type="submission" date="2012-01" db="EMBL/GenBank/DDBJ databases">
        <title>Improved High-Quality Draft sequence of Saccharomonospora xinjiangensis XJ-54.</title>
        <authorList>
            <consortium name="US DOE Joint Genome Institute"/>
            <person name="Lucas S."/>
            <person name="Han J."/>
            <person name="Lapidus A."/>
            <person name="Cheng J.-F."/>
            <person name="Goodwin L."/>
            <person name="Pitluck S."/>
            <person name="Peters L."/>
            <person name="Mikhailova N."/>
            <person name="Teshima H."/>
            <person name="Detter J.C."/>
            <person name="Han C."/>
            <person name="Tapia R."/>
            <person name="Land M."/>
            <person name="Hauser L."/>
            <person name="Kyrpides N."/>
            <person name="Ivanova N."/>
            <person name="Pagani I."/>
            <person name="Brambilla E.-M."/>
            <person name="Klenk H.-P."/>
            <person name="Woyke T."/>
        </authorList>
    </citation>
    <scope>NUCLEOTIDE SEQUENCE [LARGE SCALE GENOMIC DNA]</scope>
    <source>
        <strain evidence="2 3">XJ-54</strain>
    </source>
</reference>
<proteinExistence type="predicted"/>
<evidence type="ECO:0000256" key="1">
    <source>
        <dbReference type="SAM" id="Phobius"/>
    </source>
</evidence>
<dbReference type="EMBL" id="JH636049">
    <property type="protein sequence ID" value="EID54086.1"/>
    <property type="molecule type" value="Genomic_DNA"/>
</dbReference>
<sequence>MTTREANTPAAVGVLGFALAVFYAIFVRFYHAAGGTIGMGGLVPRDLPTFQFASFVAGLIILLGGVACLMLTRPALRRVPAWVPVLGGRELPTALMATLCGVPVLVGGVYAVIHGLGGFGANLLSVLGFAEIPIPADAWLNLDSSTMSWWELFFYEPWFVTMGMCLLLSARRYALDKGVAAATARRVGFVCTALLLAGGAAFVWMIVSHNLLVL</sequence>
<evidence type="ECO:0000313" key="3">
    <source>
        <dbReference type="Proteomes" id="UP000004691"/>
    </source>
</evidence>
<feature type="transmembrane region" description="Helical" evidence="1">
    <location>
        <begin position="12"/>
        <end position="30"/>
    </location>
</feature>
<dbReference type="Proteomes" id="UP000004691">
    <property type="component" value="Unassembled WGS sequence"/>
</dbReference>
<evidence type="ECO:0000313" key="2">
    <source>
        <dbReference type="EMBL" id="EID54086.1"/>
    </source>
</evidence>
<accession>I0V1T3</accession>
<gene>
    <name evidence="2" type="ORF">SacxiDRAFT_1845</name>
</gene>
<dbReference type="HOGENOM" id="CLU_1288096_0_0_11"/>
<evidence type="ECO:0008006" key="4">
    <source>
        <dbReference type="Google" id="ProtNLM"/>
    </source>
</evidence>
<dbReference type="STRING" id="882086.SacxiDRAFT_1845"/>
<dbReference type="RefSeq" id="WP_006238235.1">
    <property type="nucleotide sequence ID" value="NZ_JH636049.1"/>
</dbReference>
<feature type="transmembrane region" description="Helical" evidence="1">
    <location>
        <begin position="187"/>
        <end position="207"/>
    </location>
</feature>
<keyword evidence="1" id="KW-0812">Transmembrane</keyword>
<keyword evidence="3" id="KW-1185">Reference proteome</keyword>
<feature type="transmembrane region" description="Helical" evidence="1">
    <location>
        <begin position="93"/>
        <end position="113"/>
    </location>
</feature>
<dbReference type="OrthoDB" id="2717873at2"/>
<keyword evidence="1" id="KW-1133">Transmembrane helix</keyword>
<feature type="transmembrane region" description="Helical" evidence="1">
    <location>
        <begin position="157"/>
        <end position="175"/>
    </location>
</feature>
<organism evidence="2 3">
    <name type="scientific">Saccharomonospora xinjiangensis XJ-54</name>
    <dbReference type="NCBI Taxonomy" id="882086"/>
    <lineage>
        <taxon>Bacteria</taxon>
        <taxon>Bacillati</taxon>
        <taxon>Actinomycetota</taxon>
        <taxon>Actinomycetes</taxon>
        <taxon>Pseudonocardiales</taxon>
        <taxon>Pseudonocardiaceae</taxon>
        <taxon>Saccharomonospora</taxon>
    </lineage>
</organism>
<protein>
    <recommendedName>
        <fullName evidence="4">DUF3995 domain-containing protein</fullName>
    </recommendedName>
</protein>
<keyword evidence="1" id="KW-0472">Membrane</keyword>
<dbReference type="AlphaFoldDB" id="I0V1T3"/>